<protein>
    <submittedName>
        <fullName evidence="1">Uncharacterized protein</fullName>
    </submittedName>
</protein>
<dbReference type="EMBL" id="LNGC01000250">
    <property type="protein sequence ID" value="KYC44954.1"/>
    <property type="molecule type" value="Genomic_DNA"/>
</dbReference>
<comment type="caution">
    <text evidence="1">The sequence shown here is derived from an EMBL/GenBank/DDBJ whole genome shotgun (WGS) entry which is preliminary data.</text>
</comment>
<dbReference type="Proteomes" id="UP000075398">
    <property type="component" value="Unassembled WGS sequence"/>
</dbReference>
<reference evidence="1 2" key="1">
    <citation type="journal article" date="2016" name="ISME J.">
        <title>Chasing the elusive Euryarchaeota class WSA2: genomes reveal a uniquely fastidious methyl-reducing methanogen.</title>
        <authorList>
            <person name="Nobu M.K."/>
            <person name="Narihiro T."/>
            <person name="Kuroda K."/>
            <person name="Mei R."/>
            <person name="Liu W.T."/>
        </authorList>
    </citation>
    <scope>NUCLEOTIDE SEQUENCE [LARGE SCALE GENOMIC DNA]</scope>
    <source>
        <strain evidence="1">U1lsi0528_Bin055</strain>
    </source>
</reference>
<proteinExistence type="predicted"/>
<evidence type="ECO:0000313" key="2">
    <source>
        <dbReference type="Proteomes" id="UP000075398"/>
    </source>
</evidence>
<accession>A0A150IJZ3</accession>
<name>A0A150IJZ3_9EURY</name>
<evidence type="ECO:0000313" key="1">
    <source>
        <dbReference type="EMBL" id="KYC44954.1"/>
    </source>
</evidence>
<gene>
    <name evidence="1" type="ORF">AMQ22_02253</name>
</gene>
<organism evidence="1 2">
    <name type="scientific">Candidatus Methanofastidiosum methylothiophilum</name>
    <dbReference type="NCBI Taxonomy" id="1705564"/>
    <lineage>
        <taxon>Archaea</taxon>
        <taxon>Methanobacteriati</taxon>
        <taxon>Methanobacteriota</taxon>
        <taxon>Stenosarchaea group</taxon>
        <taxon>Candidatus Methanofastidiosia</taxon>
        <taxon>Candidatus Methanofastidiosales</taxon>
        <taxon>Candidatus Methanofastidiosaceae</taxon>
        <taxon>Candidatus Methanofastidiosum</taxon>
    </lineage>
</organism>
<dbReference type="AlphaFoldDB" id="A0A150IJZ3"/>
<sequence length="112" mass="12670">MIHEVIGKMDNEKPVVNINANKYNEYESIALEIARLVTTKQIQYGDSFSKAYLVMQVLYPDGISKEQMKDALVVVRIIDKLFRIANGNQGEENAFSDINGYSLLAVTKNQKL</sequence>